<protein>
    <recommendedName>
        <fullName evidence="4">Cell wall-active antibiotic response 4TMS protein YvqF</fullName>
    </recommendedName>
</protein>
<dbReference type="Proteomes" id="UP000315133">
    <property type="component" value="Unassembled WGS sequence"/>
</dbReference>
<evidence type="ECO:0008006" key="4">
    <source>
        <dbReference type="Google" id="ProtNLM"/>
    </source>
</evidence>
<name>A0A543K7Q3_9MICO</name>
<dbReference type="EMBL" id="VFPU01000002">
    <property type="protein sequence ID" value="TQM91064.1"/>
    <property type="molecule type" value="Genomic_DNA"/>
</dbReference>
<evidence type="ECO:0000313" key="3">
    <source>
        <dbReference type="Proteomes" id="UP000315133"/>
    </source>
</evidence>
<feature type="region of interest" description="Disordered" evidence="1">
    <location>
        <begin position="1"/>
        <end position="70"/>
    </location>
</feature>
<keyword evidence="3" id="KW-1185">Reference proteome</keyword>
<dbReference type="OrthoDB" id="3625082at2"/>
<organism evidence="2 3">
    <name type="scientific">Ornithinimicrobium humiphilum</name>
    <dbReference type="NCBI Taxonomy" id="125288"/>
    <lineage>
        <taxon>Bacteria</taxon>
        <taxon>Bacillati</taxon>
        <taxon>Actinomycetota</taxon>
        <taxon>Actinomycetes</taxon>
        <taxon>Micrococcales</taxon>
        <taxon>Ornithinimicrobiaceae</taxon>
        <taxon>Ornithinimicrobium</taxon>
    </lineage>
</organism>
<dbReference type="RefSeq" id="WP_141820435.1">
    <property type="nucleotide sequence ID" value="NZ_BAAAIL010000001.1"/>
</dbReference>
<proteinExistence type="predicted"/>
<dbReference type="AlphaFoldDB" id="A0A543K7Q3"/>
<evidence type="ECO:0000313" key="2">
    <source>
        <dbReference type="EMBL" id="TQM91064.1"/>
    </source>
</evidence>
<evidence type="ECO:0000256" key="1">
    <source>
        <dbReference type="SAM" id="MobiDB-lite"/>
    </source>
</evidence>
<comment type="caution">
    <text evidence="2">The sequence shown here is derived from an EMBL/GenBank/DDBJ whole genome shotgun (WGS) entry which is preliminary data.</text>
</comment>
<gene>
    <name evidence="2" type="ORF">FB476_2783</name>
</gene>
<accession>A0A543K7Q3</accession>
<sequence length="193" mass="20320">MTGAPDHAPRPDERWAGGPVEDTTGMRPILPDAGLRGPAEDTPGWSPAPVEPTAVQPASTPAPPATSGTAGASVAGFFSSVRRAGRWEVPPVLTVTQGFSDAVLDLREAVVRSGTVELRIYGGFSETRVIVPPGVAVDMEGGVAIFADQKVRVGEVDPSAYRVRIVNYGVFSSLRVVSMAVGEEPKKWWKGLT</sequence>
<reference evidence="2 3" key="1">
    <citation type="submission" date="2019-06" db="EMBL/GenBank/DDBJ databases">
        <title>Sequencing the genomes of 1000 actinobacteria strains.</title>
        <authorList>
            <person name="Klenk H.-P."/>
        </authorList>
    </citation>
    <scope>NUCLEOTIDE SEQUENCE [LARGE SCALE GENOMIC DNA]</scope>
    <source>
        <strain evidence="2 3">DSM 12362</strain>
    </source>
</reference>